<dbReference type="GO" id="GO:0016757">
    <property type="term" value="F:glycosyltransferase activity"/>
    <property type="evidence" value="ECO:0007669"/>
    <property type="project" value="UniProtKB-KW"/>
</dbReference>
<dbReference type="InterPro" id="IPR028098">
    <property type="entry name" value="Glyco_trans_4-like_N"/>
</dbReference>
<organism evidence="2">
    <name type="scientific">Edaphobacter paludis</name>
    <dbReference type="NCBI Taxonomy" id="3035702"/>
    <lineage>
        <taxon>Bacteria</taxon>
        <taxon>Pseudomonadati</taxon>
        <taxon>Acidobacteriota</taxon>
        <taxon>Terriglobia</taxon>
        <taxon>Terriglobales</taxon>
        <taxon>Acidobacteriaceae</taxon>
        <taxon>Edaphobacter</taxon>
    </lineage>
</organism>
<protein>
    <submittedName>
        <fullName evidence="2">Glycosyltransferase family 4 protein</fullName>
        <ecNumber evidence="2">2.4.-.-</ecNumber>
    </submittedName>
</protein>
<accession>A0AAU7D6V4</accession>
<dbReference type="KEGG" id="epl:P4G45_14685"/>
<evidence type="ECO:0000313" key="2">
    <source>
        <dbReference type="EMBL" id="XBH09720.1"/>
    </source>
</evidence>
<sequence>MKVLHVISSGGMYGAESVILNMSRTLNEGSHHSVLGVFSNSSNPNLQLHENALREGIESHLIPCDGQIDRTVIASIRRLVASAQADVVHAHGYKADVYVYFALRRSRTPFFSTCHNWIKDGPLVSFYGIVDRFVLRNYAGVVAVSAEVRQRLLSAGVNAQRIHLIKNGIDLRPFARAIPSLRKDTAVGQTLIVGWIGRLSQEKGVDIFLRAAALVLVKCPAVKFVVVGEGPEQASIEALIETLKIGESVSLVGRRDDMPSVYASLDVMVSSSRQEGLPMAILEGMASGLPLVATAVGDVPTVVLDGRTGVIVPPEDVESLASAIEDLLQNVNLREQLGSAAAKLIEDEFSADRMTAEYLRMYEDVVAPGMRARTCK</sequence>
<dbReference type="EMBL" id="CP121195">
    <property type="protein sequence ID" value="XBH13106.1"/>
    <property type="molecule type" value="Genomic_DNA"/>
</dbReference>
<evidence type="ECO:0000259" key="1">
    <source>
        <dbReference type="Pfam" id="PF13439"/>
    </source>
</evidence>
<dbReference type="AlphaFoldDB" id="A0AAU7CX95"/>
<dbReference type="EMBL" id="CP121194">
    <property type="protein sequence ID" value="XBH09720.1"/>
    <property type="molecule type" value="Genomic_DNA"/>
</dbReference>
<dbReference type="EC" id="2.4.-.-" evidence="2"/>
<dbReference type="SUPFAM" id="SSF53756">
    <property type="entry name" value="UDP-Glycosyltransferase/glycogen phosphorylase"/>
    <property type="match status" value="1"/>
</dbReference>
<feature type="domain" description="Glycosyltransferase subfamily 4-like N-terminal" evidence="1">
    <location>
        <begin position="14"/>
        <end position="171"/>
    </location>
</feature>
<dbReference type="Pfam" id="PF13692">
    <property type="entry name" value="Glyco_trans_1_4"/>
    <property type="match status" value="1"/>
</dbReference>
<name>A0AAU7CX95_9BACT</name>
<evidence type="ECO:0000313" key="3">
    <source>
        <dbReference type="EMBL" id="XBH13106.1"/>
    </source>
</evidence>
<dbReference type="PANTHER" id="PTHR12526:SF637">
    <property type="entry name" value="GLYCOSYLTRANSFERASE EPSF-RELATED"/>
    <property type="match status" value="1"/>
</dbReference>
<dbReference type="RefSeq" id="WP_348267227.1">
    <property type="nucleotide sequence ID" value="NZ_CP121194.1"/>
</dbReference>
<dbReference type="Gene3D" id="3.40.50.2000">
    <property type="entry name" value="Glycogen Phosphorylase B"/>
    <property type="match status" value="2"/>
</dbReference>
<dbReference type="Pfam" id="PF13439">
    <property type="entry name" value="Glyco_transf_4"/>
    <property type="match status" value="1"/>
</dbReference>
<dbReference type="CDD" id="cd03801">
    <property type="entry name" value="GT4_PimA-like"/>
    <property type="match status" value="1"/>
</dbReference>
<keyword evidence="2" id="KW-0328">Glycosyltransferase</keyword>
<reference evidence="2" key="1">
    <citation type="submission" date="2023-03" db="EMBL/GenBank/DDBJ databases">
        <title>Edaphobacter sp.</title>
        <authorList>
            <person name="Huber K.J."/>
            <person name="Papendorf J."/>
            <person name="Pilke C."/>
            <person name="Bunk B."/>
            <person name="Sproeer C."/>
            <person name="Pester M."/>
        </authorList>
    </citation>
    <scope>NUCLEOTIDE SEQUENCE</scope>
    <source>
        <strain evidence="2">DSM 109919</strain>
        <strain evidence="3">DSM 109920</strain>
    </source>
</reference>
<gene>
    <name evidence="2" type="ORF">P4G45_14685</name>
    <name evidence="3" type="ORF">P8936_15640</name>
</gene>
<proteinExistence type="predicted"/>
<dbReference type="PANTHER" id="PTHR12526">
    <property type="entry name" value="GLYCOSYLTRANSFERASE"/>
    <property type="match status" value="1"/>
</dbReference>
<accession>A0AAU7CX95</accession>
<keyword evidence="2" id="KW-0808">Transferase</keyword>